<dbReference type="Proteomes" id="UP001289374">
    <property type="component" value="Unassembled WGS sequence"/>
</dbReference>
<evidence type="ECO:0000259" key="2">
    <source>
        <dbReference type="Pfam" id="PF00078"/>
    </source>
</evidence>
<dbReference type="SUPFAM" id="SSF56219">
    <property type="entry name" value="DNase I-like"/>
    <property type="match status" value="1"/>
</dbReference>
<organism evidence="4 5">
    <name type="scientific">Sesamum angolense</name>
    <dbReference type="NCBI Taxonomy" id="2727404"/>
    <lineage>
        <taxon>Eukaryota</taxon>
        <taxon>Viridiplantae</taxon>
        <taxon>Streptophyta</taxon>
        <taxon>Embryophyta</taxon>
        <taxon>Tracheophyta</taxon>
        <taxon>Spermatophyta</taxon>
        <taxon>Magnoliopsida</taxon>
        <taxon>eudicotyledons</taxon>
        <taxon>Gunneridae</taxon>
        <taxon>Pentapetalae</taxon>
        <taxon>asterids</taxon>
        <taxon>lamiids</taxon>
        <taxon>Lamiales</taxon>
        <taxon>Pedaliaceae</taxon>
        <taxon>Sesamum</taxon>
    </lineage>
</organism>
<reference evidence="4" key="1">
    <citation type="submission" date="2020-06" db="EMBL/GenBank/DDBJ databases">
        <authorList>
            <person name="Li T."/>
            <person name="Hu X."/>
            <person name="Zhang T."/>
            <person name="Song X."/>
            <person name="Zhang H."/>
            <person name="Dai N."/>
            <person name="Sheng W."/>
            <person name="Hou X."/>
            <person name="Wei L."/>
        </authorList>
    </citation>
    <scope>NUCLEOTIDE SEQUENCE</scope>
    <source>
        <strain evidence="4">K16</strain>
        <tissue evidence="4">Leaf</tissue>
    </source>
</reference>
<accession>A0AAE1WW63</accession>
<name>A0AAE1WW63_9LAMI</name>
<evidence type="ECO:0000313" key="4">
    <source>
        <dbReference type="EMBL" id="KAK4400349.1"/>
    </source>
</evidence>
<dbReference type="EMBL" id="JACGWL010000006">
    <property type="protein sequence ID" value="KAK4400349.1"/>
    <property type="molecule type" value="Genomic_DNA"/>
</dbReference>
<reference evidence="4" key="2">
    <citation type="journal article" date="2024" name="Plant">
        <title>Genomic evolution and insights into agronomic trait innovations of Sesamum species.</title>
        <authorList>
            <person name="Miao H."/>
            <person name="Wang L."/>
            <person name="Qu L."/>
            <person name="Liu H."/>
            <person name="Sun Y."/>
            <person name="Le M."/>
            <person name="Wang Q."/>
            <person name="Wei S."/>
            <person name="Zheng Y."/>
            <person name="Lin W."/>
            <person name="Duan Y."/>
            <person name="Cao H."/>
            <person name="Xiong S."/>
            <person name="Wang X."/>
            <person name="Wei L."/>
            <person name="Li C."/>
            <person name="Ma Q."/>
            <person name="Ju M."/>
            <person name="Zhao R."/>
            <person name="Li G."/>
            <person name="Mu C."/>
            <person name="Tian Q."/>
            <person name="Mei H."/>
            <person name="Zhang T."/>
            <person name="Gao T."/>
            <person name="Zhang H."/>
        </authorList>
    </citation>
    <scope>NUCLEOTIDE SEQUENCE</scope>
    <source>
        <strain evidence="4">K16</strain>
    </source>
</reference>
<keyword evidence="5" id="KW-1185">Reference proteome</keyword>
<gene>
    <name evidence="4" type="ORF">Sango_1141000</name>
</gene>
<comment type="caution">
    <text evidence="4">The sequence shown here is derived from an EMBL/GenBank/DDBJ whole genome shotgun (WGS) entry which is preliminary data.</text>
</comment>
<sequence length="917" mass="103020">MECISTPSFSVALNGSLYGILPRKKDLRLGDSMSPALFLLCMEFFSRLIKKNTSNSNFNFHPKCKKLKITHLLFADDLMFFSRGDLPSIYILMECLQEFRDVSSLAANTFKLGIFTVGTQNDVLDGILTWMESARRNMHVRYLGIPLAGQLEFIRSVIQGGECFWLQWLGITQRIVNPSQCGQVAQERNWLLYAEQSTASRFAADDGGEGDFADREHGAVMRRPEDAPLRNSDLDAKVTCEFNFTEFYNLASRVIDEGDAVSMAALVNLKARWMKKFGGGSVNPMIAEVVGLRPVASRQPTLFPILRSARRFQWPPVDSPIAGPSPATRVSTPNSDAPAARVFSPRSEALAARVSSPRVPAARVSSPLLSPSVITSQPAGLVSSTLPATIPVTPTTESASSEPLTSKILIGKVPLKPCLDFNTSVDKIVVVFHNSSCKTLNYVPPSMQNGEVLVRSTLDMIRKGSRQWHTTAVDYFLGKKPYFHHLNDYVCSIWSAISDVTATSNGFVFFQFKTVVAMKEVIEDGPWLFQGQPIVLQKWEPGMVLRKLKHTEVLVWIKLRHLSVEPWTTDGLSTVASGIDRPLYPNAITQACTRPDFARVCVMLNVNSKLPKHIVGMVPKENGGESACMVDVEYEWLPPKCIGCTSLGHATKACPLNKPVKPPILDITKPDPHHEVESEVLEKVRQGVITYAAPQMLTHVECSYLECTGPEQERSSGRRKGPHCRIQWFVDYSGPDNRIWIAWDDEFIDVEIIGLTTQFMHCRILIRGLYEHLFITIVCGANDVVAQHWTYSPPYARGHFTWHNCSTDGRSLWKRLDRMFVNNSWMERWPNVFYNNLTPSTSDHSPLVMRGDRRNMQHPVVGTPMYSVTWKLKALKPVFRQQRRNKGDLEQNIKLAAGFLEIAQKLLQDDRHNPLLL</sequence>
<feature type="region of interest" description="Disordered" evidence="1">
    <location>
        <begin position="319"/>
        <end position="340"/>
    </location>
</feature>
<dbReference type="AlphaFoldDB" id="A0AAE1WW63"/>
<dbReference type="PANTHER" id="PTHR31286:SF180">
    <property type="entry name" value="OS10G0362600 PROTEIN"/>
    <property type="match status" value="1"/>
</dbReference>
<dbReference type="Pfam" id="PF14111">
    <property type="entry name" value="DUF4283"/>
    <property type="match status" value="1"/>
</dbReference>
<dbReference type="Pfam" id="PF00078">
    <property type="entry name" value="RVT_1"/>
    <property type="match status" value="1"/>
</dbReference>
<evidence type="ECO:0000256" key="1">
    <source>
        <dbReference type="SAM" id="MobiDB-lite"/>
    </source>
</evidence>
<feature type="domain" description="Reverse transcriptase" evidence="2">
    <location>
        <begin position="12"/>
        <end position="146"/>
    </location>
</feature>
<feature type="domain" description="DUF4283" evidence="3">
    <location>
        <begin position="467"/>
        <end position="543"/>
    </location>
</feature>
<proteinExistence type="predicted"/>
<dbReference type="PANTHER" id="PTHR31286">
    <property type="entry name" value="GLYCINE-RICH CELL WALL STRUCTURAL PROTEIN 1.8-LIKE"/>
    <property type="match status" value="1"/>
</dbReference>
<dbReference type="InterPro" id="IPR000477">
    <property type="entry name" value="RT_dom"/>
</dbReference>
<protein>
    <recommendedName>
        <fullName evidence="6">Reverse transcriptase domain-containing protein</fullName>
    </recommendedName>
</protein>
<dbReference type="InterPro" id="IPR025558">
    <property type="entry name" value="DUF4283"/>
</dbReference>
<dbReference type="InterPro" id="IPR040256">
    <property type="entry name" value="At4g02000-like"/>
</dbReference>
<evidence type="ECO:0000259" key="3">
    <source>
        <dbReference type="Pfam" id="PF14111"/>
    </source>
</evidence>
<dbReference type="InterPro" id="IPR036691">
    <property type="entry name" value="Endo/exonu/phosph_ase_sf"/>
</dbReference>
<evidence type="ECO:0008006" key="6">
    <source>
        <dbReference type="Google" id="ProtNLM"/>
    </source>
</evidence>
<evidence type="ECO:0000313" key="5">
    <source>
        <dbReference type="Proteomes" id="UP001289374"/>
    </source>
</evidence>
<dbReference type="Gene3D" id="3.60.10.10">
    <property type="entry name" value="Endonuclease/exonuclease/phosphatase"/>
    <property type="match status" value="1"/>
</dbReference>